<accession>A0A102JY69</accession>
<sequence length="82" mass="8881">MEELLAEMNHNRGGVTMPMAAALHRNGQIRYALRAAGIHANSALPEQDLDVSLYGVVIEPEKLLKACPALKPYADVLEGITL</sequence>
<comment type="caution">
    <text evidence="1">The sequence shown here is derived from an EMBL/GenBank/DDBJ whole genome shotgun (WGS) entry which is preliminary data.</text>
</comment>
<dbReference type="RefSeq" id="WP_157379665.1">
    <property type="nucleotide sequence ID" value="NZ_LOTK01000066.1"/>
</dbReference>
<name>A0A102JY69_9BURK</name>
<dbReference type="EMBL" id="LOTN01000021">
    <property type="protein sequence ID" value="KUZ92679.1"/>
    <property type="molecule type" value="Genomic_DNA"/>
</dbReference>
<gene>
    <name evidence="1" type="ORF">WI38_11170</name>
</gene>
<evidence type="ECO:0000313" key="1">
    <source>
        <dbReference type="EMBL" id="KUZ92679.1"/>
    </source>
</evidence>
<dbReference type="AlphaFoldDB" id="A0A102JY69"/>
<protein>
    <submittedName>
        <fullName evidence="1">Uncharacterized protein</fullName>
    </submittedName>
</protein>
<evidence type="ECO:0000313" key="2">
    <source>
        <dbReference type="Proteomes" id="UP000065521"/>
    </source>
</evidence>
<organism evidence="1 2">
    <name type="scientific">Burkholderia ubonensis</name>
    <dbReference type="NCBI Taxonomy" id="101571"/>
    <lineage>
        <taxon>Bacteria</taxon>
        <taxon>Pseudomonadati</taxon>
        <taxon>Pseudomonadota</taxon>
        <taxon>Betaproteobacteria</taxon>
        <taxon>Burkholderiales</taxon>
        <taxon>Burkholderiaceae</taxon>
        <taxon>Burkholderia</taxon>
        <taxon>Burkholderia cepacia complex</taxon>
    </lineage>
</organism>
<proteinExistence type="predicted"/>
<reference evidence="1 2" key="1">
    <citation type="submission" date="2015-11" db="EMBL/GenBank/DDBJ databases">
        <title>Expanding the genomic diversity of Burkholderia species for the development of highly accurate diagnostics.</title>
        <authorList>
            <person name="Sahl J."/>
            <person name="Keim P."/>
            <person name="Wagner D."/>
        </authorList>
    </citation>
    <scope>NUCLEOTIDE SEQUENCE [LARGE SCALE GENOMIC DNA]</scope>
    <source>
        <strain evidence="1 2">RF32-BP4</strain>
    </source>
</reference>
<dbReference type="Proteomes" id="UP000065521">
    <property type="component" value="Unassembled WGS sequence"/>
</dbReference>